<evidence type="ECO:0000313" key="2">
    <source>
        <dbReference type="EMBL" id="KAA6357267.1"/>
    </source>
</evidence>
<reference evidence="2 3" key="1">
    <citation type="submission" date="2019-03" db="EMBL/GenBank/DDBJ databases">
        <title>Single cell metagenomics reveals metabolic interactions within the superorganism composed of flagellate Streblomastix strix and complex community of Bacteroidetes bacteria on its surface.</title>
        <authorList>
            <person name="Treitli S.C."/>
            <person name="Kolisko M."/>
            <person name="Husnik F."/>
            <person name="Keeling P."/>
            <person name="Hampl V."/>
        </authorList>
    </citation>
    <scope>NUCLEOTIDE SEQUENCE [LARGE SCALE GENOMIC DNA]</scope>
    <source>
        <strain evidence="2">ST1C</strain>
    </source>
</reference>
<proteinExistence type="predicted"/>
<feature type="region of interest" description="Disordered" evidence="1">
    <location>
        <begin position="324"/>
        <end position="347"/>
    </location>
</feature>
<accession>A0A5J4TGE6</accession>
<feature type="region of interest" description="Disordered" evidence="1">
    <location>
        <begin position="182"/>
        <end position="233"/>
    </location>
</feature>
<dbReference type="Proteomes" id="UP000324800">
    <property type="component" value="Unassembled WGS sequence"/>
</dbReference>
<name>A0A5J4TGE6_9EUKA</name>
<comment type="caution">
    <text evidence="2">The sequence shown here is derived from an EMBL/GenBank/DDBJ whole genome shotgun (WGS) entry which is preliminary data.</text>
</comment>
<gene>
    <name evidence="2" type="ORF">EZS28_047206</name>
</gene>
<feature type="non-terminal residue" evidence="2">
    <location>
        <position position="1"/>
    </location>
</feature>
<sequence>TNTLGVCWFCNERKYHLPIVLPPILPETPLPPQNLADLDHRLFSYPGILAARPPRATPIAAEVRISNDTIEEEDKQLIQNQQQIQPKATLTSEQLSTASHFTARETILSELSTVKPAYLLNSNEKGGVGSQNIVGGRVKEFIDGSGGLVYTGDKGVPYRTESEYLPLPIIAPFQNKYLYGTEQGNSSETVNDNEEKEQENGKDKQLDKDKDNNKEPEKEKQQQNTQKKIEKGSGYVELKPTQFTTIFYSQGSLGRLSRRPQGAGPNKQYQMAAEIAEDIRRKEVEQTKPYIESVSMLDEDVRRQYAGASRLTTDAPALQLRIKDEENQKQTGDEQQAFPPLLPVVCN</sequence>
<dbReference type="EMBL" id="SNRW01031679">
    <property type="protein sequence ID" value="KAA6357267.1"/>
    <property type="molecule type" value="Genomic_DNA"/>
</dbReference>
<dbReference type="AlphaFoldDB" id="A0A5J4TGE6"/>
<evidence type="ECO:0000256" key="1">
    <source>
        <dbReference type="SAM" id="MobiDB-lite"/>
    </source>
</evidence>
<protein>
    <submittedName>
        <fullName evidence="2">Uncharacterized protein</fullName>
    </submittedName>
</protein>
<evidence type="ECO:0000313" key="3">
    <source>
        <dbReference type="Proteomes" id="UP000324800"/>
    </source>
</evidence>
<feature type="compositionally biased region" description="Basic and acidic residues" evidence="1">
    <location>
        <begin position="198"/>
        <end position="231"/>
    </location>
</feature>
<organism evidence="2 3">
    <name type="scientific">Streblomastix strix</name>
    <dbReference type="NCBI Taxonomy" id="222440"/>
    <lineage>
        <taxon>Eukaryota</taxon>
        <taxon>Metamonada</taxon>
        <taxon>Preaxostyla</taxon>
        <taxon>Oxymonadida</taxon>
        <taxon>Streblomastigidae</taxon>
        <taxon>Streblomastix</taxon>
    </lineage>
</organism>